<dbReference type="EC" id="6.3.1.19" evidence="7 8"/>
<feature type="binding site" evidence="7">
    <location>
        <position position="63"/>
    </location>
    <ligand>
        <name>Mg(2+)</name>
        <dbReference type="ChEBI" id="CHEBI:18420"/>
    </ligand>
</feature>
<dbReference type="PIRSF" id="PIRSF018077">
    <property type="entry name" value="UCP018077"/>
    <property type="match status" value="1"/>
</dbReference>
<evidence type="ECO:0000256" key="8">
    <source>
        <dbReference type="NCBIfam" id="TIGR03686"/>
    </source>
</evidence>
<keyword evidence="3 7" id="KW-0547">Nucleotide-binding</keyword>
<accession>A0A810L5C0</accession>
<keyword evidence="5 7" id="KW-0067">ATP-binding</keyword>
<evidence type="ECO:0000256" key="2">
    <source>
        <dbReference type="ARBA" id="ARBA00022723"/>
    </source>
</evidence>
<feature type="active site" description="Proton acceptor" evidence="7 9">
    <location>
        <position position="57"/>
    </location>
</feature>
<dbReference type="UniPathway" id="UPA00998"/>
<keyword evidence="11" id="KW-1185">Reference proteome</keyword>
<feature type="binding site" evidence="7">
    <location>
        <position position="66"/>
    </location>
    <ligand>
        <name>ATP</name>
        <dbReference type="ChEBI" id="CHEBI:30616"/>
    </ligand>
</feature>
<dbReference type="Pfam" id="PF03136">
    <property type="entry name" value="Pup_ligase"/>
    <property type="match status" value="1"/>
</dbReference>
<dbReference type="UniPathway" id="UPA00997"/>
<sequence length="452" mass="51620">MDRRIFGIETEYGVTCTFRGQRRLSPDEVARYLFRRVVSWGRSSNVFLRNGARLYLDVGSHPEYATPECDSVQDLVTHDRAGERTLEGLLIDAERRLHDEGIAGEIYLFKNNTDSAGNSYGCHENYLVSRHGEFGRLADILIPFLVTRQLICGAGKVLQTPRGAVFCLSQRAEHIWEGVSSATTRSRPIINTRDEPHADAERYRRLHVIVGDSNMNEVTTLLKVGTADLVLRMIEAGVVMRDLTLENPIRAIREVSHDVTGRRTVRLASGREASALDIQQEYYTKAVDFVAQRGGDEVTKRILELWGRVLGAVESGDLSSVRREIDWVSKLDLIERYRGKHDLPLAHPRVAQLDLAYHDLRRGRGLYQLMERRGEVDRVASDVEIFEAKETPPQTTRARLRGEFIRRAQEKRRDFTVDWVHLKLNDQAQRTVLCKDPFRSVDERVDKLIASM</sequence>
<name>A0A810L5C0_9ACTN</name>
<feature type="binding site" evidence="7">
    <location>
        <position position="55"/>
    </location>
    <ligand>
        <name>Mg(2+)</name>
        <dbReference type="ChEBI" id="CHEBI:18420"/>
    </ligand>
</feature>
<keyword evidence="2 7" id="KW-0479">Metal-binding</keyword>
<dbReference type="NCBIfam" id="TIGR03686">
    <property type="entry name" value="pupylate_PafA"/>
    <property type="match status" value="1"/>
</dbReference>
<dbReference type="GO" id="GO:0070490">
    <property type="term" value="P:protein pupylation"/>
    <property type="evidence" value="ECO:0007669"/>
    <property type="project" value="UniProtKB-UniRule"/>
</dbReference>
<dbReference type="GO" id="GO:0019941">
    <property type="term" value="P:modification-dependent protein catabolic process"/>
    <property type="evidence" value="ECO:0007669"/>
    <property type="project" value="UniProtKB-UniRule"/>
</dbReference>
<keyword evidence="4 7" id="KW-0833">Ubl conjugation pathway</keyword>
<dbReference type="GO" id="GO:0010498">
    <property type="term" value="P:proteasomal protein catabolic process"/>
    <property type="evidence" value="ECO:0007669"/>
    <property type="project" value="UniProtKB-UniRule"/>
</dbReference>
<dbReference type="GO" id="GO:0016879">
    <property type="term" value="F:ligase activity, forming carbon-nitrogen bonds"/>
    <property type="evidence" value="ECO:0007669"/>
    <property type="project" value="UniProtKB-UniRule"/>
</dbReference>
<evidence type="ECO:0000256" key="1">
    <source>
        <dbReference type="ARBA" id="ARBA00022598"/>
    </source>
</evidence>
<evidence type="ECO:0000256" key="4">
    <source>
        <dbReference type="ARBA" id="ARBA00022786"/>
    </source>
</evidence>
<dbReference type="HAMAP" id="MF_02111">
    <property type="entry name" value="Pup_ligase"/>
    <property type="match status" value="1"/>
</dbReference>
<dbReference type="PANTHER" id="PTHR42307">
    <property type="entry name" value="PUP DEAMIDASE/DEPUPYLASE"/>
    <property type="match status" value="1"/>
</dbReference>
<dbReference type="KEGG" id="aser:Asera_43470"/>
<feature type="binding site" evidence="7">
    <location>
        <position position="9"/>
    </location>
    <ligand>
        <name>Mg(2+)</name>
        <dbReference type="ChEBI" id="CHEBI:18420"/>
    </ligand>
</feature>
<comment type="pathway">
    <text evidence="7">Protein degradation; proteasomal Pup-dependent pathway.</text>
</comment>
<dbReference type="EMBL" id="AP023354">
    <property type="protein sequence ID" value="BCJ30239.1"/>
    <property type="molecule type" value="Genomic_DNA"/>
</dbReference>
<proteinExistence type="inferred from homology"/>
<feature type="binding site" evidence="7">
    <location>
        <position position="419"/>
    </location>
    <ligand>
        <name>ATP</name>
        <dbReference type="ChEBI" id="CHEBI:30616"/>
    </ligand>
</feature>
<dbReference type="Proteomes" id="UP000680750">
    <property type="component" value="Chromosome"/>
</dbReference>
<evidence type="ECO:0000256" key="5">
    <source>
        <dbReference type="ARBA" id="ARBA00022840"/>
    </source>
</evidence>
<evidence type="ECO:0000256" key="7">
    <source>
        <dbReference type="HAMAP-Rule" id="MF_02111"/>
    </source>
</evidence>
<evidence type="ECO:0000256" key="3">
    <source>
        <dbReference type="ARBA" id="ARBA00022741"/>
    </source>
</evidence>
<evidence type="ECO:0000256" key="6">
    <source>
        <dbReference type="ARBA" id="ARBA00022842"/>
    </source>
</evidence>
<dbReference type="AlphaFoldDB" id="A0A810L5C0"/>
<dbReference type="InterPro" id="IPR004347">
    <property type="entry name" value="Pup_ligase/deamidase"/>
</dbReference>
<feature type="binding site" evidence="7">
    <location>
        <position position="53"/>
    </location>
    <ligand>
        <name>ATP</name>
        <dbReference type="ChEBI" id="CHEBI:30616"/>
    </ligand>
</feature>
<comment type="function">
    <text evidence="7">Catalyzes the covalent attachment of the prokaryotic ubiquitin-like protein modifier Pup to the proteasomal substrate proteins, thereby targeting them for proteasomal degradation. This tagging system is termed pupylation. The ligation reaction involves the side-chain carboxylate of the C-terminal glutamate of Pup and the side-chain amino group of a substrate lysine.</text>
</comment>
<comment type="similarity">
    <text evidence="7">Belongs to the Pup ligase/Pup deamidase family. Pup-conjugating enzyme subfamily.</text>
</comment>
<evidence type="ECO:0000313" key="10">
    <source>
        <dbReference type="EMBL" id="BCJ30239.1"/>
    </source>
</evidence>
<organism evidence="10 11">
    <name type="scientific">Actinocatenispora sera</name>
    <dbReference type="NCBI Taxonomy" id="390989"/>
    <lineage>
        <taxon>Bacteria</taxon>
        <taxon>Bacillati</taxon>
        <taxon>Actinomycetota</taxon>
        <taxon>Actinomycetes</taxon>
        <taxon>Micromonosporales</taxon>
        <taxon>Micromonosporaceae</taxon>
        <taxon>Actinocatenispora</taxon>
    </lineage>
</organism>
<comment type="catalytic activity">
    <reaction evidence="7">
        <text>ATP + [prokaryotic ubiquitin-like protein]-L-glutamate + [protein]-L-lysine = ADP + phosphate + N(6)-([prokaryotic ubiquitin-like protein]-gamma-L-glutamyl)-[protein]-L-lysine.</text>
        <dbReference type="EC" id="6.3.1.19"/>
    </reaction>
</comment>
<dbReference type="GO" id="GO:0000287">
    <property type="term" value="F:magnesium ion binding"/>
    <property type="evidence" value="ECO:0007669"/>
    <property type="project" value="UniProtKB-UniRule"/>
</dbReference>
<comment type="pathway">
    <text evidence="7">Protein modification; protein pupylation.</text>
</comment>
<dbReference type="RefSeq" id="WP_030446126.1">
    <property type="nucleotide sequence ID" value="NZ_AP023354.1"/>
</dbReference>
<evidence type="ECO:0000313" key="11">
    <source>
        <dbReference type="Proteomes" id="UP000680750"/>
    </source>
</evidence>
<reference evidence="10" key="1">
    <citation type="submission" date="2020-08" db="EMBL/GenBank/DDBJ databases">
        <title>Whole genome shotgun sequence of Actinocatenispora sera NBRC 101916.</title>
        <authorList>
            <person name="Komaki H."/>
            <person name="Tamura T."/>
        </authorList>
    </citation>
    <scope>NUCLEOTIDE SEQUENCE</scope>
    <source>
        <strain evidence="10">NBRC 101916</strain>
    </source>
</reference>
<gene>
    <name evidence="7 10" type="primary">pafA</name>
    <name evidence="10" type="ORF">Asera_43470</name>
</gene>
<dbReference type="GO" id="GO:0019787">
    <property type="term" value="F:ubiquitin-like protein transferase activity"/>
    <property type="evidence" value="ECO:0007669"/>
    <property type="project" value="UniProtKB-UniRule"/>
</dbReference>
<keyword evidence="6 7" id="KW-0460">Magnesium</keyword>
<dbReference type="InterPro" id="IPR022279">
    <property type="entry name" value="Pup_ligase"/>
</dbReference>
<dbReference type="PANTHER" id="PTHR42307:SF3">
    <property type="entry name" value="PUP--PROTEIN LIGASE"/>
    <property type="match status" value="1"/>
</dbReference>
<protein>
    <recommendedName>
        <fullName evidence="7 8">Pup--protein ligase</fullName>
        <ecNumber evidence="7 8">6.3.1.19</ecNumber>
    </recommendedName>
    <alternativeName>
        <fullName evidence="7">Proteasome accessory factor A</fullName>
    </alternativeName>
    <alternativeName>
        <fullName evidence="7">Pup-conjugating enzyme</fullName>
    </alternativeName>
</protein>
<dbReference type="OrthoDB" id="9760627at2"/>
<comment type="miscellaneous">
    <text evidence="7">The reaction mechanism probably proceeds via the activation of Pup by phosphorylation of its C-terminal glutamate, which is then subject to nucleophilic attack by the substrate lysine, resulting in an isopeptide bond and the release of phosphate as a good leaving group.</text>
</comment>
<evidence type="ECO:0000256" key="9">
    <source>
        <dbReference type="PIRSR" id="PIRSR018077-1"/>
    </source>
</evidence>
<dbReference type="GO" id="GO:0005524">
    <property type="term" value="F:ATP binding"/>
    <property type="evidence" value="ECO:0007669"/>
    <property type="project" value="UniProtKB-UniRule"/>
</dbReference>
<keyword evidence="1 7" id="KW-0436">Ligase</keyword>